<dbReference type="PANTHER" id="PTHR10996:SF283">
    <property type="entry name" value="GLYOXYLATE_HYDROXYPYRUVATE REDUCTASE B"/>
    <property type="match status" value="1"/>
</dbReference>
<dbReference type="InterPro" id="IPR006139">
    <property type="entry name" value="D-isomer_2_OHA_DH_cat_dom"/>
</dbReference>
<dbReference type="SUPFAM" id="SSF52283">
    <property type="entry name" value="Formate/glycerate dehydrogenase catalytic domain-like"/>
    <property type="match status" value="1"/>
</dbReference>
<dbReference type="EMBL" id="CP006566">
    <property type="protein sequence ID" value="AGP44564.1"/>
    <property type="molecule type" value="Genomic_DNA"/>
</dbReference>
<evidence type="ECO:0000259" key="6">
    <source>
        <dbReference type="Pfam" id="PF02826"/>
    </source>
</evidence>
<sequence length="343" mass="36836">MISVAKPPSENRFDNNNETMVFSEQVKMMTDTPNDVLLIAPLMDSLLARLEANFVVHRLYEQADPAAFLAANGGTLTALVTRGDIGVATSVLEQLPNLGLIAVFGVGTDAIDLSYTRQRGIAVTITSGALTEDVADMALGLLLATARQLCHYDRFVREGRWLQEAPGLSVQVSGKRLGIFGMGNIGRAIAQRAAGFNMHIQYASHQQDGALPYAYFPDPLSLARESDFFVIAISGGKDSIGLVDKTIFDALPPHALVINIARGSIVNEQDLIDALRSGAIAGAGLDVYADEPRVPAALIGMNNVVLQPHVASGTHETRQKMSDIVFANVSAYFRHQPLPNAIE</sequence>
<dbReference type="InterPro" id="IPR006140">
    <property type="entry name" value="D-isomer_DH_NAD-bd"/>
</dbReference>
<gene>
    <name evidence="7" type="ORF">M621_12810</name>
</gene>
<reference evidence="7 8" key="1">
    <citation type="journal article" date="2013" name="Genome Announc.">
        <title>Genome Sequence of Serratia plymuthica Strain S13, an Endophyte with Germination- and Plant-Growth-Promoting Activity from the Flower of Styrian Oil Pumpkin.</title>
        <authorList>
            <person name="Muller H."/>
            <person name="Furnkranz M."/>
            <person name="Grube M."/>
            <person name="Berg G."/>
        </authorList>
    </citation>
    <scope>NUCLEOTIDE SEQUENCE [LARGE SCALE GENOMIC DNA]</scope>
    <source>
        <strain evidence="7">S13</strain>
    </source>
</reference>
<evidence type="ECO:0000256" key="2">
    <source>
        <dbReference type="ARBA" id="ARBA00023002"/>
    </source>
</evidence>
<dbReference type="Pfam" id="PF00389">
    <property type="entry name" value="2-Hacid_dh"/>
    <property type="match status" value="1"/>
</dbReference>
<accession>S4YIS4</accession>
<proteinExistence type="inferred from homology"/>
<dbReference type="CDD" id="cd12156">
    <property type="entry name" value="HPPR"/>
    <property type="match status" value="1"/>
</dbReference>
<dbReference type="KEGG" id="sry:M621_12810"/>
<dbReference type="PATRIC" id="fig|1348660.3.peg.2510"/>
<evidence type="ECO:0000313" key="8">
    <source>
        <dbReference type="Proteomes" id="UP000014900"/>
    </source>
</evidence>
<dbReference type="InterPro" id="IPR036291">
    <property type="entry name" value="NAD(P)-bd_dom_sf"/>
</dbReference>
<dbReference type="FunFam" id="3.40.50.720:FF:000213">
    <property type="entry name" value="Putative 2-hydroxyacid dehydrogenase"/>
    <property type="match status" value="1"/>
</dbReference>
<evidence type="ECO:0000256" key="3">
    <source>
        <dbReference type="ARBA" id="ARBA00023027"/>
    </source>
</evidence>
<dbReference type="InterPro" id="IPR050223">
    <property type="entry name" value="D-isomer_2-hydroxyacid_DH"/>
</dbReference>
<feature type="domain" description="D-isomer specific 2-hydroxyacid dehydrogenase NAD-binding" evidence="6">
    <location>
        <begin position="139"/>
        <end position="311"/>
    </location>
</feature>
<comment type="similarity">
    <text evidence="4">Belongs to the D-isomer specific 2-hydroxyacid dehydrogenase family.</text>
</comment>
<organism evidence="7 8">
    <name type="scientific">Serratia plymuthica S13</name>
    <dbReference type="NCBI Taxonomy" id="1348660"/>
    <lineage>
        <taxon>Bacteria</taxon>
        <taxon>Pseudomonadati</taxon>
        <taxon>Pseudomonadota</taxon>
        <taxon>Gammaproteobacteria</taxon>
        <taxon>Enterobacterales</taxon>
        <taxon>Yersiniaceae</taxon>
        <taxon>Serratia</taxon>
    </lineage>
</organism>
<dbReference type="SUPFAM" id="SSF51735">
    <property type="entry name" value="NAD(P)-binding Rossmann-fold domains"/>
    <property type="match status" value="1"/>
</dbReference>
<protein>
    <submittedName>
        <fullName evidence="7">Dihydrofolate reductase</fullName>
    </submittedName>
</protein>
<evidence type="ECO:0000256" key="4">
    <source>
        <dbReference type="RuleBase" id="RU003719"/>
    </source>
</evidence>
<evidence type="ECO:0000259" key="5">
    <source>
        <dbReference type="Pfam" id="PF00389"/>
    </source>
</evidence>
<dbReference type="eggNOG" id="COG1052">
    <property type="taxonomic scope" value="Bacteria"/>
</dbReference>
<feature type="domain" description="D-isomer specific 2-hydroxyacid dehydrogenase catalytic" evidence="5">
    <location>
        <begin position="37"/>
        <end position="342"/>
    </location>
</feature>
<evidence type="ECO:0000313" key="7">
    <source>
        <dbReference type="EMBL" id="AGP44564.1"/>
    </source>
</evidence>
<keyword evidence="3" id="KW-0520">NAD</keyword>
<dbReference type="Pfam" id="PF02826">
    <property type="entry name" value="2-Hacid_dh_C"/>
    <property type="match status" value="1"/>
</dbReference>
<evidence type="ECO:0000256" key="1">
    <source>
        <dbReference type="ARBA" id="ARBA00022857"/>
    </source>
</evidence>
<dbReference type="Proteomes" id="UP000014900">
    <property type="component" value="Chromosome"/>
</dbReference>
<dbReference type="PANTHER" id="PTHR10996">
    <property type="entry name" value="2-HYDROXYACID DEHYDROGENASE-RELATED"/>
    <property type="match status" value="1"/>
</dbReference>
<dbReference type="GO" id="GO:0016618">
    <property type="term" value="F:hydroxypyruvate reductase [NAD(P)H] activity"/>
    <property type="evidence" value="ECO:0007669"/>
    <property type="project" value="TreeGrafter"/>
</dbReference>
<keyword evidence="1" id="KW-0521">NADP</keyword>
<dbReference type="Gene3D" id="3.40.50.720">
    <property type="entry name" value="NAD(P)-binding Rossmann-like Domain"/>
    <property type="match status" value="2"/>
</dbReference>
<dbReference type="GO" id="GO:0051287">
    <property type="term" value="F:NAD binding"/>
    <property type="evidence" value="ECO:0007669"/>
    <property type="project" value="InterPro"/>
</dbReference>
<dbReference type="HOGENOM" id="CLU_019796_1_2_6"/>
<name>S4YIS4_SERPL</name>
<dbReference type="AlphaFoldDB" id="S4YIS4"/>
<dbReference type="GO" id="GO:0030267">
    <property type="term" value="F:glyoxylate reductase (NADPH) activity"/>
    <property type="evidence" value="ECO:0007669"/>
    <property type="project" value="TreeGrafter"/>
</dbReference>
<dbReference type="GO" id="GO:0005829">
    <property type="term" value="C:cytosol"/>
    <property type="evidence" value="ECO:0007669"/>
    <property type="project" value="TreeGrafter"/>
</dbReference>
<keyword evidence="2 4" id="KW-0560">Oxidoreductase</keyword>